<dbReference type="SUPFAM" id="SSF52096">
    <property type="entry name" value="ClpP/crotonase"/>
    <property type="match status" value="1"/>
</dbReference>
<keyword evidence="2" id="KW-1185">Reference proteome</keyword>
<organism evidence="1 2">
    <name type="scientific">Carboxylicivirga linearis</name>
    <dbReference type="NCBI Taxonomy" id="1628157"/>
    <lineage>
        <taxon>Bacteria</taxon>
        <taxon>Pseudomonadati</taxon>
        <taxon>Bacteroidota</taxon>
        <taxon>Bacteroidia</taxon>
        <taxon>Marinilabiliales</taxon>
        <taxon>Marinilabiliaceae</taxon>
        <taxon>Carboxylicivirga</taxon>
    </lineage>
</organism>
<gene>
    <name evidence="1" type="ORF">KEM10_12900</name>
</gene>
<evidence type="ECO:0000313" key="2">
    <source>
        <dbReference type="Proteomes" id="UP000708576"/>
    </source>
</evidence>
<dbReference type="InterPro" id="IPR023562">
    <property type="entry name" value="ClpP/TepA"/>
</dbReference>
<dbReference type="EMBL" id="JAGUCO010000008">
    <property type="protein sequence ID" value="MBS2099183.1"/>
    <property type="molecule type" value="Genomic_DNA"/>
</dbReference>
<name>A0ABS5JWD3_9BACT</name>
<accession>A0ABS5JWD3</accession>
<dbReference type="Pfam" id="PF00574">
    <property type="entry name" value="CLP_protease"/>
    <property type="match status" value="1"/>
</dbReference>
<dbReference type="InterPro" id="IPR029045">
    <property type="entry name" value="ClpP/crotonase-like_dom_sf"/>
</dbReference>
<reference evidence="1 2" key="1">
    <citation type="journal article" date="2015" name="Int. J. Syst. Evol. Microbiol.">
        <title>Carboxylicivirga linearis sp. nov., isolated from a sea cucumber culture pond.</title>
        <authorList>
            <person name="Wang F.Q."/>
            <person name="Zhou Y.X."/>
            <person name="Lin X.Z."/>
            <person name="Chen G.J."/>
            <person name="Du Z.J."/>
        </authorList>
    </citation>
    <scope>NUCLEOTIDE SEQUENCE [LARGE SCALE GENOMIC DNA]</scope>
    <source>
        <strain evidence="1 2">FB218</strain>
    </source>
</reference>
<comment type="caution">
    <text evidence="1">The sequence shown here is derived from an EMBL/GenBank/DDBJ whole genome shotgun (WGS) entry which is preliminary data.</text>
</comment>
<protein>
    <submittedName>
        <fullName evidence="1">ATP-dependent Clp protease proteolytic subunit</fullName>
    </submittedName>
</protein>
<sequence length="368" mass="40563">MSKNLLIKVYAEETTGRVDIIGNISEWNQNNAIEMRSKCEELKAAGTTKCHVYLMTGGGDCFQANEIVNILIDVFGSYTGEGGALVASAGTYIGVRASSFIMAKNGQYMIHKPMGGAHGNETEVENYLELLKNMTVTYYEAYKDKLKKPEADFKAKWDAGDFWMTAEKAKEWGFVTEVKGDTKIDQTTASMIKESGSPIEAKVNDTPKNTTDMDVKAMATLLGMDASSTEDQVNARIQANAQKAAGYDALKAQQEQKDKDDKEAKIKAALDEAEKDKRIKADARANWQGLLEKDFDGTKAVLDSLQPVVKPLSAEIKPSADGTGATYQGKTFEQLQDENPEALAELEDKNPEAYKTLFADWKKRNRIS</sequence>
<evidence type="ECO:0000313" key="1">
    <source>
        <dbReference type="EMBL" id="MBS2099183.1"/>
    </source>
</evidence>
<dbReference type="GO" id="GO:0008233">
    <property type="term" value="F:peptidase activity"/>
    <property type="evidence" value="ECO:0007669"/>
    <property type="project" value="UniProtKB-KW"/>
</dbReference>
<dbReference type="GO" id="GO:0006508">
    <property type="term" value="P:proteolysis"/>
    <property type="evidence" value="ECO:0007669"/>
    <property type="project" value="UniProtKB-KW"/>
</dbReference>
<keyword evidence="1" id="KW-0645">Protease</keyword>
<dbReference type="RefSeq" id="WP_212216426.1">
    <property type="nucleotide sequence ID" value="NZ_JAGUCO010000008.1"/>
</dbReference>
<dbReference type="Gene3D" id="3.90.226.10">
    <property type="entry name" value="2-enoyl-CoA Hydratase, Chain A, domain 1"/>
    <property type="match status" value="1"/>
</dbReference>
<proteinExistence type="predicted"/>
<keyword evidence="1" id="KW-0378">Hydrolase</keyword>
<dbReference type="Proteomes" id="UP000708576">
    <property type="component" value="Unassembled WGS sequence"/>
</dbReference>